<proteinExistence type="predicted"/>
<accession>A0A1D2N7K1</accession>
<reference evidence="1 2" key="1">
    <citation type="journal article" date="2016" name="Genome Biol. Evol.">
        <title>Gene Family Evolution Reflects Adaptation to Soil Environmental Stressors in the Genome of the Collembolan Orchesella cincta.</title>
        <authorList>
            <person name="Faddeeva-Vakhrusheva A."/>
            <person name="Derks M.F."/>
            <person name="Anvar S.Y."/>
            <person name="Agamennone V."/>
            <person name="Suring W."/>
            <person name="Smit S."/>
            <person name="van Straalen N.M."/>
            <person name="Roelofs D."/>
        </authorList>
    </citation>
    <scope>NUCLEOTIDE SEQUENCE [LARGE SCALE GENOMIC DNA]</scope>
    <source>
        <tissue evidence="1">Mixed pool</tissue>
    </source>
</reference>
<protein>
    <submittedName>
        <fullName evidence="1">Uncharacterized protein</fullName>
    </submittedName>
</protein>
<sequence>MTNICCSKMKCAEFLVFGIVAISFISLCEGKVLTKSSLRAPDIPKETESFSIPPAKQRFAGRTGNINSDLQKRLDYTNPTSEEHHMDKKHGVFSGDSPIVISQESGSLETFGRALRQAADADDEVTNFQRLNCHIVLIPAFMTFSLAESISNVAGAIATGVLA</sequence>
<dbReference type="EMBL" id="LJIJ01000166">
    <property type="protein sequence ID" value="ODN01222.1"/>
    <property type="molecule type" value="Genomic_DNA"/>
</dbReference>
<dbReference type="Proteomes" id="UP000094527">
    <property type="component" value="Unassembled WGS sequence"/>
</dbReference>
<organism evidence="1 2">
    <name type="scientific">Orchesella cincta</name>
    <name type="common">Springtail</name>
    <name type="synonym">Podura cincta</name>
    <dbReference type="NCBI Taxonomy" id="48709"/>
    <lineage>
        <taxon>Eukaryota</taxon>
        <taxon>Metazoa</taxon>
        <taxon>Ecdysozoa</taxon>
        <taxon>Arthropoda</taxon>
        <taxon>Hexapoda</taxon>
        <taxon>Collembola</taxon>
        <taxon>Entomobryomorpha</taxon>
        <taxon>Entomobryoidea</taxon>
        <taxon>Orchesellidae</taxon>
        <taxon>Orchesellinae</taxon>
        <taxon>Orchesella</taxon>
    </lineage>
</organism>
<gene>
    <name evidence="1" type="ORF">Ocin01_05454</name>
</gene>
<keyword evidence="2" id="KW-1185">Reference proteome</keyword>
<comment type="caution">
    <text evidence="1">The sequence shown here is derived from an EMBL/GenBank/DDBJ whole genome shotgun (WGS) entry which is preliminary data.</text>
</comment>
<evidence type="ECO:0000313" key="2">
    <source>
        <dbReference type="Proteomes" id="UP000094527"/>
    </source>
</evidence>
<name>A0A1D2N7K1_ORCCI</name>
<evidence type="ECO:0000313" key="1">
    <source>
        <dbReference type="EMBL" id="ODN01222.1"/>
    </source>
</evidence>
<dbReference type="AlphaFoldDB" id="A0A1D2N7K1"/>